<organism evidence="2 3">
    <name type="scientific">Pedobacter petrophilus</name>
    <dbReference type="NCBI Taxonomy" id="1908241"/>
    <lineage>
        <taxon>Bacteria</taxon>
        <taxon>Pseudomonadati</taxon>
        <taxon>Bacteroidota</taxon>
        <taxon>Sphingobacteriia</taxon>
        <taxon>Sphingobacteriales</taxon>
        <taxon>Sphingobacteriaceae</taxon>
        <taxon>Pedobacter</taxon>
    </lineage>
</organism>
<dbReference type="EMBL" id="WKKH01000017">
    <property type="protein sequence ID" value="MRX76903.1"/>
    <property type="molecule type" value="Genomic_DNA"/>
</dbReference>
<dbReference type="InterPro" id="IPR029044">
    <property type="entry name" value="Nucleotide-diphossugar_trans"/>
</dbReference>
<dbReference type="PANTHER" id="PTHR22916">
    <property type="entry name" value="GLYCOSYLTRANSFERASE"/>
    <property type="match status" value="1"/>
</dbReference>
<evidence type="ECO:0000313" key="3">
    <source>
        <dbReference type="Proteomes" id="UP000487757"/>
    </source>
</evidence>
<dbReference type="GO" id="GO:0016758">
    <property type="term" value="F:hexosyltransferase activity"/>
    <property type="evidence" value="ECO:0007669"/>
    <property type="project" value="UniProtKB-ARBA"/>
</dbReference>
<dbReference type="InterPro" id="IPR001173">
    <property type="entry name" value="Glyco_trans_2-like"/>
</dbReference>
<evidence type="ECO:0000313" key="2">
    <source>
        <dbReference type="EMBL" id="MRX76903.1"/>
    </source>
</evidence>
<dbReference type="Gene3D" id="3.90.550.10">
    <property type="entry name" value="Spore Coat Polysaccharide Biosynthesis Protein SpsA, Chain A"/>
    <property type="match status" value="1"/>
</dbReference>
<keyword evidence="3" id="KW-1185">Reference proteome</keyword>
<dbReference type="Proteomes" id="UP000487757">
    <property type="component" value="Unassembled WGS sequence"/>
</dbReference>
<dbReference type="OrthoDB" id="9802649at2"/>
<feature type="domain" description="Glycosyltransferase 2-like" evidence="1">
    <location>
        <begin position="12"/>
        <end position="171"/>
    </location>
</feature>
<proteinExistence type="predicted"/>
<dbReference type="SUPFAM" id="SSF53448">
    <property type="entry name" value="Nucleotide-diphospho-sugar transferases"/>
    <property type="match status" value="1"/>
</dbReference>
<dbReference type="AlphaFoldDB" id="A0A7K0FZ87"/>
<name>A0A7K0FZ87_9SPHI</name>
<dbReference type="PANTHER" id="PTHR22916:SF3">
    <property type="entry name" value="UDP-GLCNAC:BETAGAL BETA-1,3-N-ACETYLGLUCOSAMINYLTRANSFERASE-LIKE PROTEIN 1"/>
    <property type="match status" value="1"/>
</dbReference>
<dbReference type="RefSeq" id="WP_154281129.1">
    <property type="nucleotide sequence ID" value="NZ_JBHUJQ010000001.1"/>
</dbReference>
<reference evidence="2 3" key="1">
    <citation type="submission" date="2019-11" db="EMBL/GenBank/DDBJ databases">
        <title>Pedobacter petrophilus genome.</title>
        <authorList>
            <person name="Feldbauer M.J."/>
            <person name="Newman J.D."/>
        </authorList>
    </citation>
    <scope>NUCLEOTIDE SEQUENCE [LARGE SCALE GENOMIC DNA]</scope>
    <source>
        <strain evidence="2 3">LMG 29686</strain>
    </source>
</reference>
<evidence type="ECO:0000259" key="1">
    <source>
        <dbReference type="Pfam" id="PF00535"/>
    </source>
</evidence>
<gene>
    <name evidence="2" type="ORF">GJU39_12475</name>
</gene>
<sequence>MKSMPLHNPLVSIALCTYNGEQYLNQQIESIINQTYNNVEIIIIDDCSTDSTFELLRMLTKDIKNVRLEQNQQNLGFIKNFEKAISYCNGEYIAISDQDDIWILNKIEILLKHIGNHGLIFHDSLIIDERGEQINDLKLSDMSKIYKGDSNLYFLVNNCIPGHASMFRKDIIAYAMPFDKRFFHDWWLAFVAASVSSITYIPETLVKYRQHNNNVTDILFKRSKNEQSRDIYSNYNLEWIEYLSKFIHLKNVKEIRFIYKVLSDYRKGIKGLPFIKFLVNYHIKLFNLEKKSYLSRLNLARKLYSAKSIK</sequence>
<dbReference type="CDD" id="cd04196">
    <property type="entry name" value="GT_2_like_d"/>
    <property type="match status" value="1"/>
</dbReference>
<accession>A0A7K0FZ87</accession>
<keyword evidence="2" id="KW-0808">Transferase</keyword>
<protein>
    <submittedName>
        <fullName evidence="2">Glycosyltransferase</fullName>
    </submittedName>
</protein>
<comment type="caution">
    <text evidence="2">The sequence shown here is derived from an EMBL/GenBank/DDBJ whole genome shotgun (WGS) entry which is preliminary data.</text>
</comment>
<dbReference type="Pfam" id="PF00535">
    <property type="entry name" value="Glycos_transf_2"/>
    <property type="match status" value="1"/>
</dbReference>